<feature type="domain" description="MobA-like NTP transferase" evidence="2">
    <location>
        <begin position="136"/>
        <end position="292"/>
    </location>
</feature>
<dbReference type="Pfam" id="PF00126">
    <property type="entry name" value="HTH_1"/>
    <property type="match status" value="1"/>
</dbReference>
<dbReference type="PANTHER" id="PTHR43777:SF1">
    <property type="entry name" value="MOLYBDENUM COFACTOR CYTIDYLYLTRANSFERASE"/>
    <property type="match status" value="1"/>
</dbReference>
<evidence type="ECO:0000259" key="2">
    <source>
        <dbReference type="Pfam" id="PF12804"/>
    </source>
</evidence>
<dbReference type="InterPro" id="IPR029044">
    <property type="entry name" value="Nucleotide-diphossugar_trans"/>
</dbReference>
<keyword evidence="4" id="KW-1185">Reference proteome</keyword>
<dbReference type="SUPFAM" id="SSF53448">
    <property type="entry name" value="Nucleotide-diphospho-sugar transferases"/>
    <property type="match status" value="1"/>
</dbReference>
<dbReference type="Gene3D" id="3.90.550.10">
    <property type="entry name" value="Spore Coat Polysaccharide Biosynthesis Protein SpsA, Chain A"/>
    <property type="match status" value="1"/>
</dbReference>
<dbReference type="InterPro" id="IPR036388">
    <property type="entry name" value="WH-like_DNA-bd_sf"/>
</dbReference>
<name>A0ABR9QSZ0_9ACTN</name>
<reference evidence="3 4" key="1">
    <citation type="submission" date="2020-10" db="EMBL/GenBank/DDBJ databases">
        <title>ChiBAC.</title>
        <authorList>
            <person name="Zenner C."/>
            <person name="Hitch T.C.A."/>
            <person name="Clavel T."/>
        </authorList>
    </citation>
    <scope>NUCLEOTIDE SEQUENCE [LARGE SCALE GENOMIC DNA]</scope>
    <source>
        <strain evidence="3 4">DSM 107455</strain>
    </source>
</reference>
<gene>
    <name evidence="3" type="ORF">INF26_04895</name>
</gene>
<comment type="caution">
    <text evidence="3">The sequence shown here is derived from an EMBL/GenBank/DDBJ whole genome shotgun (WGS) entry which is preliminary data.</text>
</comment>
<sequence>MASKGAAGEKDGGARGMRPDLRAYLLGDDGHRVFGPGPVELLERVGELGSLRAAAIDMGMAYTKATRLVHDAERAFGFALTERTVGGSGGGGSKLTAEARELIERYRAFERTSRWALSAAYETCFSGFADVARLGCVVMASGEGARFGGAPGEKLVAPLAGTAVLERTLAALPADLLDVVVVTRWDAVEGLCERLGVRCVRATGPLKSDTMRAGLEALGHRAGCLFVTGDQPLLSERSVRALVAELVREPTAIVRLGWRGRAANPVLWPNDTLAALARLEGDTGGRVLLDGHAELEGRVRTVEAADEWELADVDTPEDLARLEGALAERG</sequence>
<evidence type="ECO:0000313" key="4">
    <source>
        <dbReference type="Proteomes" id="UP001194273"/>
    </source>
</evidence>
<dbReference type="Pfam" id="PF12804">
    <property type="entry name" value="NTP_transf_3"/>
    <property type="match status" value="1"/>
</dbReference>
<organism evidence="3 4">
    <name type="scientific">Thermophilibacter gallinarum</name>
    <dbReference type="NCBI Taxonomy" id="2779357"/>
    <lineage>
        <taxon>Bacteria</taxon>
        <taxon>Bacillati</taxon>
        <taxon>Actinomycetota</taxon>
        <taxon>Coriobacteriia</taxon>
        <taxon>Coriobacteriales</taxon>
        <taxon>Atopobiaceae</taxon>
        <taxon>Thermophilibacter</taxon>
    </lineage>
</organism>
<dbReference type="InterPro" id="IPR036390">
    <property type="entry name" value="WH_DNA-bd_sf"/>
</dbReference>
<dbReference type="InterPro" id="IPR000847">
    <property type="entry name" value="LysR_HTH_N"/>
</dbReference>
<dbReference type="Proteomes" id="UP001194273">
    <property type="component" value="Unassembled WGS sequence"/>
</dbReference>
<dbReference type="GO" id="GO:0016740">
    <property type="term" value="F:transferase activity"/>
    <property type="evidence" value="ECO:0007669"/>
    <property type="project" value="UniProtKB-KW"/>
</dbReference>
<dbReference type="Gene3D" id="1.10.10.10">
    <property type="entry name" value="Winged helix-like DNA-binding domain superfamily/Winged helix DNA-binding domain"/>
    <property type="match status" value="1"/>
</dbReference>
<dbReference type="CDD" id="cd04182">
    <property type="entry name" value="GT_2_like_f"/>
    <property type="match status" value="1"/>
</dbReference>
<evidence type="ECO:0000259" key="1">
    <source>
        <dbReference type="Pfam" id="PF00126"/>
    </source>
</evidence>
<proteinExistence type="predicted"/>
<protein>
    <submittedName>
        <fullName evidence="3">NTP transferase domain-containing protein</fullName>
    </submittedName>
</protein>
<dbReference type="InterPro" id="IPR025877">
    <property type="entry name" value="MobA-like_NTP_Trfase"/>
</dbReference>
<feature type="domain" description="HTH lysR-type" evidence="1">
    <location>
        <begin position="40"/>
        <end position="99"/>
    </location>
</feature>
<evidence type="ECO:0000313" key="3">
    <source>
        <dbReference type="EMBL" id="MBE5024188.1"/>
    </source>
</evidence>
<dbReference type="RefSeq" id="WP_193529613.1">
    <property type="nucleotide sequence ID" value="NZ_JADCJZ010000002.1"/>
</dbReference>
<dbReference type="EMBL" id="JADCJZ010000002">
    <property type="protein sequence ID" value="MBE5024188.1"/>
    <property type="molecule type" value="Genomic_DNA"/>
</dbReference>
<dbReference type="PANTHER" id="PTHR43777">
    <property type="entry name" value="MOLYBDENUM COFACTOR CYTIDYLYLTRANSFERASE"/>
    <property type="match status" value="1"/>
</dbReference>
<dbReference type="SUPFAM" id="SSF46785">
    <property type="entry name" value="Winged helix' DNA-binding domain"/>
    <property type="match status" value="1"/>
</dbReference>
<accession>A0ABR9QSZ0</accession>
<keyword evidence="3" id="KW-0808">Transferase</keyword>